<protein>
    <submittedName>
        <fullName evidence="1">Uncharacterized protein</fullName>
    </submittedName>
</protein>
<dbReference type="EMBL" id="FMZH01000001">
    <property type="protein sequence ID" value="SDC25062.1"/>
    <property type="molecule type" value="Genomic_DNA"/>
</dbReference>
<accession>A0A1G6K204</accession>
<reference evidence="2" key="1">
    <citation type="submission" date="2016-10" db="EMBL/GenBank/DDBJ databases">
        <authorList>
            <person name="Varghese N."/>
            <person name="Submissions S."/>
        </authorList>
    </citation>
    <scope>NUCLEOTIDE SEQUENCE [LARGE SCALE GENOMIC DNA]</scope>
    <source>
        <strain evidence="2">DSM 18609</strain>
    </source>
</reference>
<dbReference type="Proteomes" id="UP000199455">
    <property type="component" value="Unassembled WGS sequence"/>
</dbReference>
<dbReference type="RefSeq" id="WP_156131392.1">
    <property type="nucleotide sequence ID" value="NZ_FMZH01000001.1"/>
</dbReference>
<dbReference type="STRING" id="390242.SAMN04488024_101631"/>
<keyword evidence="2" id="KW-1185">Reference proteome</keyword>
<evidence type="ECO:0000313" key="1">
    <source>
        <dbReference type="EMBL" id="SDC25062.1"/>
    </source>
</evidence>
<evidence type="ECO:0000313" key="2">
    <source>
        <dbReference type="Proteomes" id="UP000199455"/>
    </source>
</evidence>
<dbReference type="AlphaFoldDB" id="A0A1G6K204"/>
<proteinExistence type="predicted"/>
<name>A0A1G6K204_9SPHI</name>
<sequence length="48" mass="5208">MDPLILLISLILAMSLAGERLVTLIKNIFPALADDRSCSAIEVLLIMP</sequence>
<organism evidence="1 2">
    <name type="scientific">Pedobacter soli</name>
    <dbReference type="NCBI Taxonomy" id="390242"/>
    <lineage>
        <taxon>Bacteria</taxon>
        <taxon>Pseudomonadati</taxon>
        <taxon>Bacteroidota</taxon>
        <taxon>Sphingobacteriia</taxon>
        <taxon>Sphingobacteriales</taxon>
        <taxon>Sphingobacteriaceae</taxon>
        <taxon>Pedobacter</taxon>
    </lineage>
</organism>
<gene>
    <name evidence="1" type="ORF">SAMN04488024_101631</name>
</gene>